<keyword evidence="2" id="KW-1185">Reference proteome</keyword>
<evidence type="ECO:0000313" key="2">
    <source>
        <dbReference type="Proteomes" id="UP000610558"/>
    </source>
</evidence>
<comment type="caution">
    <text evidence="1">The sequence shown here is derived from an EMBL/GenBank/DDBJ whole genome shotgun (WGS) entry which is preliminary data.</text>
</comment>
<dbReference type="InterPro" id="IPR010710">
    <property type="entry name" value="DUF1289"/>
</dbReference>
<dbReference type="EMBL" id="JACXLD010000004">
    <property type="protein sequence ID" value="MBD2859107.1"/>
    <property type="molecule type" value="Genomic_DNA"/>
</dbReference>
<dbReference type="AlphaFoldDB" id="A0A927C3F2"/>
<reference evidence="1" key="1">
    <citation type="submission" date="2020-09" db="EMBL/GenBank/DDBJ databases">
        <authorList>
            <person name="Yoon J.-W."/>
        </authorList>
    </citation>
    <scope>NUCLEOTIDE SEQUENCE</scope>
    <source>
        <strain evidence="1">KMU-158</strain>
    </source>
</reference>
<accession>A0A927C3F2</accession>
<dbReference type="Pfam" id="PF06945">
    <property type="entry name" value="DUF1289"/>
    <property type="match status" value="1"/>
</dbReference>
<dbReference type="Proteomes" id="UP000610558">
    <property type="component" value="Unassembled WGS sequence"/>
</dbReference>
<evidence type="ECO:0000313" key="1">
    <source>
        <dbReference type="EMBL" id="MBD2859107.1"/>
    </source>
</evidence>
<dbReference type="PANTHER" id="PTHR35175:SF1">
    <property type="entry name" value="OXIDOREDUCTASE"/>
    <property type="match status" value="1"/>
</dbReference>
<proteinExistence type="predicted"/>
<name>A0A927C3F2_9GAMM</name>
<protein>
    <submittedName>
        <fullName evidence="1">DUF1289 domain-containing protein</fullName>
    </submittedName>
</protein>
<sequence>MECVLSSAQPRVLTPCIGVCSTGIGDDVCRGCKRFCHEVIHWNSYSEEQKQLIDQRLDGFLVQVMADKLVIDNPDLLEWQLQIQRVRYRNHKDPYIWLFQLLKAGAGQIGETRQYGFTVRKPWRELSLHALRELIDQEFYRLSKAHYQRYIGMYLPEKG</sequence>
<gene>
    <name evidence="1" type="ORF">IB286_08800</name>
</gene>
<dbReference type="PANTHER" id="PTHR35175">
    <property type="entry name" value="DUF1289 DOMAIN-CONTAINING PROTEIN"/>
    <property type="match status" value="1"/>
</dbReference>
<organism evidence="1 2">
    <name type="scientific">Spongiibacter pelagi</name>
    <dbReference type="NCBI Taxonomy" id="2760804"/>
    <lineage>
        <taxon>Bacteria</taxon>
        <taxon>Pseudomonadati</taxon>
        <taxon>Pseudomonadota</taxon>
        <taxon>Gammaproteobacteria</taxon>
        <taxon>Cellvibrionales</taxon>
        <taxon>Spongiibacteraceae</taxon>
        <taxon>Spongiibacter</taxon>
    </lineage>
</organism>